<comment type="caution">
    <text evidence="4">Lacks conserved residue(s) required for the propagation of feature annotation.</text>
</comment>
<comment type="caution">
    <text evidence="5">The sequence shown here is derived from an EMBL/GenBank/DDBJ whole genome shotgun (WGS) entry which is preliminary data.</text>
</comment>
<keyword evidence="2 4" id="KW-0808">Transferase</keyword>
<reference evidence="6" key="2">
    <citation type="journal article" date="2018" name="Environ. Microbiol.">
        <title>Bloom of a denitrifying methanotroph, 'Candidatus Methylomirabilis limnetica', in a deep stratified lake.</title>
        <authorList>
            <person name="Graf J.S."/>
            <person name="Mayr M.J."/>
            <person name="Marchant H.K."/>
            <person name="Tienken D."/>
            <person name="Hach P.F."/>
            <person name="Brand A."/>
            <person name="Schubert C.J."/>
            <person name="Kuypers M.M."/>
            <person name="Milucka J."/>
        </authorList>
    </citation>
    <scope>NUCLEOTIDE SEQUENCE [LARGE SCALE GENOMIC DNA]</scope>
    <source>
        <strain evidence="6">Zug</strain>
    </source>
</reference>
<dbReference type="Gene3D" id="3.40.50.150">
    <property type="entry name" value="Vaccinia Virus protein VP39"/>
    <property type="match status" value="1"/>
</dbReference>
<reference evidence="5 6" key="1">
    <citation type="submission" date="2017-09" db="EMBL/GenBank/DDBJ databases">
        <title>Bloom of a denitrifying methanotroph, Candidatus Methylomirabilis limnetica, in a deep stratified lake.</title>
        <authorList>
            <person name="Graf J.S."/>
            <person name="Marchant H.K."/>
            <person name="Tienken D."/>
            <person name="Hach P.F."/>
            <person name="Brand A."/>
            <person name="Schubert C.J."/>
            <person name="Kuypers M.M."/>
            <person name="Milucka J."/>
        </authorList>
    </citation>
    <scope>NUCLEOTIDE SEQUENCE [LARGE SCALE GENOMIC DNA]</scope>
    <source>
        <strain evidence="5 6">Zug</strain>
    </source>
</reference>
<dbReference type="EMBL" id="NVQC01000022">
    <property type="protein sequence ID" value="PTL35617.1"/>
    <property type="molecule type" value="Genomic_DNA"/>
</dbReference>
<proteinExistence type="inferred from homology"/>
<dbReference type="GO" id="GO:0032259">
    <property type="term" value="P:methylation"/>
    <property type="evidence" value="ECO:0007669"/>
    <property type="project" value="UniProtKB-KW"/>
</dbReference>
<dbReference type="GO" id="GO:0009234">
    <property type="term" value="P:menaquinone biosynthetic process"/>
    <property type="evidence" value="ECO:0007669"/>
    <property type="project" value="UniProtKB-UniRule"/>
</dbReference>
<sequence length="240" mass="26152">MEANGGARDGDVIRRMFGGIAPRYDLLNRLLSLARDRYWRREAVAQAQLPSGGVALDVCTGTADMALELAEQFPSARAIIGVDFCPPMIRIAAEKVARKGLTNRIRLQVGSAEALPFGADTFDAVTVAFGIRNLVDRKCGLAELCRVLHPGGVGIVLEFATPQGPLFGWLYRVYFHRGLPWLGGLISGDSQAYKYLPASVSAFPAPQELSRMMEEVGFHNVYFRTMTGGIVTLHVGRKLA</sequence>
<dbReference type="Pfam" id="PF01209">
    <property type="entry name" value="Ubie_methyltran"/>
    <property type="match status" value="1"/>
</dbReference>
<dbReference type="AlphaFoldDB" id="A0A2T4TWZ9"/>
<keyword evidence="3 4" id="KW-0949">S-adenosyl-L-methionine</keyword>
<dbReference type="UniPathway" id="UPA00079">
    <property type="reaction ID" value="UER00169"/>
</dbReference>
<accession>A0A2T4TWZ9</accession>
<comment type="pathway">
    <text evidence="4">Quinol/quinone metabolism; menaquinone biosynthesis; menaquinol from 1,4-dihydroxy-2-naphthoate: step 2/2.</text>
</comment>
<organism evidence="5 6">
    <name type="scientific">Candidatus Methylomirabilis limnetica</name>
    <dbReference type="NCBI Taxonomy" id="2033718"/>
    <lineage>
        <taxon>Bacteria</taxon>
        <taxon>Candidatus Methylomirabilota</taxon>
        <taxon>Candidatus Methylomirabilia</taxon>
        <taxon>Candidatus Methylomirabilales</taxon>
        <taxon>Candidatus Methylomirabilaceae</taxon>
        <taxon>Candidatus Methylomirabilis</taxon>
    </lineage>
</organism>
<evidence type="ECO:0000313" key="6">
    <source>
        <dbReference type="Proteomes" id="UP000241436"/>
    </source>
</evidence>
<dbReference type="RefSeq" id="WP_107562282.1">
    <property type="nucleotide sequence ID" value="NZ_NVQC01000022.1"/>
</dbReference>
<comment type="catalytic activity">
    <reaction evidence="4">
        <text>a 2-demethylmenaquinol + S-adenosyl-L-methionine = a menaquinol + S-adenosyl-L-homocysteine + H(+)</text>
        <dbReference type="Rhea" id="RHEA:42640"/>
        <dbReference type="Rhea" id="RHEA-COMP:9539"/>
        <dbReference type="Rhea" id="RHEA-COMP:9563"/>
        <dbReference type="ChEBI" id="CHEBI:15378"/>
        <dbReference type="ChEBI" id="CHEBI:18151"/>
        <dbReference type="ChEBI" id="CHEBI:55437"/>
        <dbReference type="ChEBI" id="CHEBI:57856"/>
        <dbReference type="ChEBI" id="CHEBI:59789"/>
        <dbReference type="EC" id="2.1.1.163"/>
    </reaction>
</comment>
<evidence type="ECO:0000256" key="3">
    <source>
        <dbReference type="ARBA" id="ARBA00022691"/>
    </source>
</evidence>
<dbReference type="HAMAP" id="MF_01813">
    <property type="entry name" value="MenG_UbiE_methyltr"/>
    <property type="match status" value="1"/>
</dbReference>
<dbReference type="GO" id="GO:0043770">
    <property type="term" value="F:demethylmenaquinone methyltransferase activity"/>
    <property type="evidence" value="ECO:0007669"/>
    <property type="project" value="UniProtKB-UniRule"/>
</dbReference>
<feature type="binding site" evidence="4">
    <location>
        <position position="83"/>
    </location>
    <ligand>
        <name>S-adenosyl-L-methionine</name>
        <dbReference type="ChEBI" id="CHEBI:59789"/>
    </ligand>
</feature>
<dbReference type="OrthoDB" id="9808140at2"/>
<dbReference type="PROSITE" id="PS51608">
    <property type="entry name" value="SAM_MT_UBIE"/>
    <property type="match status" value="1"/>
</dbReference>
<dbReference type="EC" id="2.1.1.163" evidence="4"/>
<evidence type="ECO:0000256" key="4">
    <source>
        <dbReference type="HAMAP-Rule" id="MF_01813"/>
    </source>
</evidence>
<dbReference type="CDD" id="cd02440">
    <property type="entry name" value="AdoMet_MTases"/>
    <property type="match status" value="1"/>
</dbReference>
<evidence type="ECO:0000256" key="1">
    <source>
        <dbReference type="ARBA" id="ARBA00022603"/>
    </source>
</evidence>
<evidence type="ECO:0000256" key="2">
    <source>
        <dbReference type="ARBA" id="ARBA00022679"/>
    </source>
</evidence>
<dbReference type="NCBIfam" id="TIGR01934">
    <property type="entry name" value="MenG_MenH_UbiE"/>
    <property type="match status" value="1"/>
</dbReference>
<keyword evidence="4" id="KW-0474">Menaquinone biosynthesis</keyword>
<dbReference type="InterPro" id="IPR029063">
    <property type="entry name" value="SAM-dependent_MTases_sf"/>
</dbReference>
<dbReference type="SUPFAM" id="SSF53335">
    <property type="entry name" value="S-adenosyl-L-methionine-dependent methyltransferases"/>
    <property type="match status" value="1"/>
</dbReference>
<comment type="similarity">
    <text evidence="4">Belongs to the class I-like SAM-binding methyltransferase superfamily. MenG/UbiE family.</text>
</comment>
<dbReference type="PANTHER" id="PTHR43591:SF24">
    <property type="entry name" value="2-METHOXY-6-POLYPRENYL-1,4-BENZOQUINOL METHYLASE, MITOCHONDRIAL"/>
    <property type="match status" value="1"/>
</dbReference>
<dbReference type="InterPro" id="IPR023576">
    <property type="entry name" value="UbiE/COQ5_MeTrFase_CS"/>
</dbReference>
<dbReference type="NCBIfam" id="NF001244">
    <property type="entry name" value="PRK00216.1-5"/>
    <property type="match status" value="1"/>
</dbReference>
<dbReference type="InterPro" id="IPR004033">
    <property type="entry name" value="UbiE/COQ5_MeTrFase"/>
</dbReference>
<comment type="function">
    <text evidence="4">Methyltransferase required for the conversion of demethylmenaquinol (DMKH2) to menaquinol (MKH2).</text>
</comment>
<evidence type="ECO:0000313" key="5">
    <source>
        <dbReference type="EMBL" id="PTL35617.1"/>
    </source>
</evidence>
<keyword evidence="1 4" id="KW-0489">Methyltransferase</keyword>
<dbReference type="PANTHER" id="PTHR43591">
    <property type="entry name" value="METHYLTRANSFERASE"/>
    <property type="match status" value="1"/>
</dbReference>
<dbReference type="PROSITE" id="PS01183">
    <property type="entry name" value="UBIE_1"/>
    <property type="match status" value="1"/>
</dbReference>
<keyword evidence="6" id="KW-1185">Reference proteome</keyword>
<name>A0A2T4TWZ9_9BACT</name>
<dbReference type="Proteomes" id="UP000241436">
    <property type="component" value="Unassembled WGS sequence"/>
</dbReference>
<gene>
    <name evidence="4" type="primary">menG</name>
    <name evidence="5" type="ORF">CLG94_07530</name>
</gene>
<feature type="binding site" evidence="4">
    <location>
        <position position="62"/>
    </location>
    <ligand>
        <name>S-adenosyl-L-methionine</name>
        <dbReference type="ChEBI" id="CHEBI:59789"/>
    </ligand>
</feature>
<protein>
    <recommendedName>
        <fullName evidence="4">Demethylmenaquinone methyltransferase</fullName>
        <ecNumber evidence="4">2.1.1.163</ecNumber>
    </recommendedName>
</protein>